<sequence length="1034" mass="106279">MMSIQNSVFPTDFSTHRGGSFPSSDGPDSIFGDESGNVISGGDGDDTILGLAGEDQLNGGGDNDFLDGGDDNDKLNGGDGDDTLLGGAGDDDINGGDGNDSIDGGDGEDEVNAGDGNDTVAGGLGDDFLRGNGGDNIAVFHGSILGYTWEVGGFRNALIVTDVDDSDGDEGTDWLWHFGALQFDDYTFSLEGANAPLVVPDEVSTDEDNAVVFSVDAYDFDGGTPAINPSVSVTGGGTLTLLVGSTPLSPPMGIGYSFSLEFDPGAAYQYLAVNESVTEQATVEVSDGQGNVTQQVFDIVINGLNDTPTIGSVDYVVDTVEEDGAVQQASGGITASDPDTSDTLTYSVQGGGTGTYGTLSVDPTTGDWTYILANGSAAVQALQYGETQTDTFTVEVDDGNGGVDTATLEIDVLGANETPVPDDPGALAVDEADGVFVIDLRDYVTDAEGGVLTFSDIRITRDSRLIDFQIVGDGLIGIDPSNLGFALDDGEQAQVVFSYVVQDDSGDAASDTASGVLNLTINGADNLVLPPPPNSPPTALDTSVSATEDGPMIQIALADLVSDPDAGDTATITEIRGTRFGSLTNQLINFTQIEGAILIDPSQFYMLESTPVGNDTTDAFLGDGELANLNLTFTVEDSAGASDSGVIALALTGVDNSNDNNAPVVAPLDLGTVVVDDAGTPTLEIDLSALVSDPDLGDVLTITPGELRLGGTEGRSVGYDFNAGTGVVTVTFADLGLSDGESINGSLVFTVTDGTDTTQGVVTALFDDPGAPPPPAPTSFVLDFEPFSAPDPDLAIPLPVMNTPRADVLVDSYDGFIFQGVATVIETDEIDVSRGATGVTLGQTTSGGDNVLVGGYTTSLEPVLDEFDQPVLDERGQPVFEQVVDDLFGIIAPGINQEVTAPRVVLNGQFGAPGSTLPVLQPGLATAFNLDGVSINAAISEDVSVTVRTYGVVVTETPVNASFSTYVVEIVELDSFVFDNIDASNAATVLDFNDAGFADSLGNTNTAAFDNILAATFETSDGSALVFDDFLLSL</sequence>
<dbReference type="Gene3D" id="2.60.40.10">
    <property type="entry name" value="Immunoglobulins"/>
    <property type="match status" value="1"/>
</dbReference>
<reference evidence="6" key="1">
    <citation type="submission" date="2016-10" db="EMBL/GenBank/DDBJ databases">
        <authorList>
            <person name="Varghese N."/>
            <person name="Submissions S."/>
        </authorList>
    </citation>
    <scope>NUCLEOTIDE SEQUENCE [LARGE SCALE GENOMIC DNA]</scope>
    <source>
        <strain evidence="6">CGMCC 1.9108</strain>
    </source>
</reference>
<dbReference type="SUPFAM" id="SSF51120">
    <property type="entry name" value="beta-Roll"/>
    <property type="match status" value="2"/>
</dbReference>
<dbReference type="InterPro" id="IPR013783">
    <property type="entry name" value="Ig-like_fold"/>
</dbReference>
<keyword evidence="2" id="KW-0964">Secreted</keyword>
<name>A0A1G6LCJ7_9RHOB</name>
<dbReference type="Pfam" id="PF00353">
    <property type="entry name" value="HemolysinCabind"/>
    <property type="match status" value="2"/>
</dbReference>
<dbReference type="InterPro" id="IPR015919">
    <property type="entry name" value="Cadherin-like_sf"/>
</dbReference>
<dbReference type="Proteomes" id="UP000199628">
    <property type="component" value="Unassembled WGS sequence"/>
</dbReference>
<dbReference type="InterPro" id="IPR001343">
    <property type="entry name" value="Hemolysn_Ca-bd"/>
</dbReference>
<dbReference type="STRING" id="639004.SAMN04488239_102205"/>
<dbReference type="InterPro" id="IPR011049">
    <property type="entry name" value="Serralysin-like_metalloprot_C"/>
</dbReference>
<dbReference type="PROSITE" id="PS00330">
    <property type="entry name" value="HEMOLYSIN_CALCIUM"/>
    <property type="match status" value="3"/>
</dbReference>
<accession>A0A1G6LCJ7</accession>
<proteinExistence type="predicted"/>
<dbReference type="EMBL" id="FMZV01000002">
    <property type="protein sequence ID" value="SDC40863.1"/>
    <property type="molecule type" value="Genomic_DNA"/>
</dbReference>
<dbReference type="InterPro" id="IPR002126">
    <property type="entry name" value="Cadherin-like_dom"/>
</dbReference>
<organism evidence="5 6">
    <name type="scientific">Ruegeria marina</name>
    <dbReference type="NCBI Taxonomy" id="639004"/>
    <lineage>
        <taxon>Bacteria</taxon>
        <taxon>Pseudomonadati</taxon>
        <taxon>Pseudomonadota</taxon>
        <taxon>Alphaproteobacteria</taxon>
        <taxon>Rhodobacterales</taxon>
        <taxon>Roseobacteraceae</taxon>
        <taxon>Ruegeria</taxon>
    </lineage>
</organism>
<evidence type="ECO:0000256" key="2">
    <source>
        <dbReference type="ARBA" id="ARBA00022525"/>
    </source>
</evidence>
<dbReference type="GO" id="GO:0005576">
    <property type="term" value="C:extracellular region"/>
    <property type="evidence" value="ECO:0007669"/>
    <property type="project" value="UniProtKB-SubCell"/>
</dbReference>
<dbReference type="PRINTS" id="PR00313">
    <property type="entry name" value="CABNDNGRPT"/>
</dbReference>
<protein>
    <submittedName>
        <fullName evidence="5">VCBS repeat-containing protein</fullName>
    </submittedName>
</protein>
<dbReference type="InterPro" id="IPR050557">
    <property type="entry name" value="RTX_toxin/Mannuronan_C5-epim"/>
</dbReference>
<dbReference type="NCBIfam" id="TIGR01965">
    <property type="entry name" value="VCBS_repeat"/>
    <property type="match status" value="2"/>
</dbReference>
<evidence type="ECO:0000256" key="3">
    <source>
        <dbReference type="SAM" id="MobiDB-lite"/>
    </source>
</evidence>
<dbReference type="PANTHER" id="PTHR38340:SF1">
    <property type="entry name" value="S-LAYER PROTEIN"/>
    <property type="match status" value="1"/>
</dbReference>
<gene>
    <name evidence="5" type="ORF">SAMN04488239_102205</name>
</gene>
<dbReference type="AlphaFoldDB" id="A0A1G6LCJ7"/>
<feature type="compositionally biased region" description="Polar residues" evidence="3">
    <location>
        <begin position="1"/>
        <end position="13"/>
    </location>
</feature>
<feature type="domain" description="Cadherin" evidence="4">
    <location>
        <begin position="319"/>
        <end position="423"/>
    </location>
</feature>
<dbReference type="GO" id="GO:0016020">
    <property type="term" value="C:membrane"/>
    <property type="evidence" value="ECO:0007669"/>
    <property type="project" value="InterPro"/>
</dbReference>
<feature type="compositionally biased region" description="Low complexity" evidence="3">
    <location>
        <begin position="18"/>
        <end position="29"/>
    </location>
</feature>
<dbReference type="SUPFAM" id="SSF49313">
    <property type="entry name" value="Cadherin-like"/>
    <property type="match status" value="1"/>
</dbReference>
<dbReference type="PROSITE" id="PS50268">
    <property type="entry name" value="CADHERIN_2"/>
    <property type="match status" value="1"/>
</dbReference>
<evidence type="ECO:0000259" key="4">
    <source>
        <dbReference type="PROSITE" id="PS50268"/>
    </source>
</evidence>
<dbReference type="GO" id="GO:0007156">
    <property type="term" value="P:homophilic cell adhesion via plasma membrane adhesion molecules"/>
    <property type="evidence" value="ECO:0007669"/>
    <property type="project" value="InterPro"/>
</dbReference>
<feature type="compositionally biased region" description="Acidic residues" evidence="3">
    <location>
        <begin position="103"/>
        <end position="112"/>
    </location>
</feature>
<dbReference type="GO" id="GO:0005509">
    <property type="term" value="F:calcium ion binding"/>
    <property type="evidence" value="ECO:0007669"/>
    <property type="project" value="InterPro"/>
</dbReference>
<evidence type="ECO:0000313" key="6">
    <source>
        <dbReference type="Proteomes" id="UP000199628"/>
    </source>
</evidence>
<dbReference type="PANTHER" id="PTHR38340">
    <property type="entry name" value="S-LAYER PROTEIN"/>
    <property type="match status" value="1"/>
</dbReference>
<keyword evidence="6" id="KW-1185">Reference proteome</keyword>
<evidence type="ECO:0000313" key="5">
    <source>
        <dbReference type="EMBL" id="SDC40863.1"/>
    </source>
</evidence>
<dbReference type="InterPro" id="IPR010221">
    <property type="entry name" value="VCBS_dom"/>
</dbReference>
<comment type="subcellular location">
    <subcellularLocation>
        <location evidence="1">Secreted</location>
    </subcellularLocation>
</comment>
<evidence type="ECO:0000256" key="1">
    <source>
        <dbReference type="ARBA" id="ARBA00004613"/>
    </source>
</evidence>
<dbReference type="InterPro" id="IPR018511">
    <property type="entry name" value="Hemolysin-typ_Ca-bd_CS"/>
</dbReference>
<dbReference type="Pfam" id="PF17963">
    <property type="entry name" value="Big_9"/>
    <property type="match status" value="1"/>
</dbReference>
<feature type="region of interest" description="Disordered" evidence="3">
    <location>
        <begin position="1"/>
        <end position="119"/>
    </location>
</feature>
<dbReference type="Gene3D" id="2.150.10.10">
    <property type="entry name" value="Serralysin-like metalloprotease, C-terminal"/>
    <property type="match status" value="2"/>
</dbReference>